<proteinExistence type="predicted"/>
<organism evidence="1 2">
    <name type="scientific">Methanooceanicella nereidis</name>
    <dbReference type="NCBI Taxonomy" id="2052831"/>
    <lineage>
        <taxon>Archaea</taxon>
        <taxon>Methanobacteriati</taxon>
        <taxon>Methanobacteriota</taxon>
        <taxon>Stenosarchaea group</taxon>
        <taxon>Methanomicrobia</taxon>
        <taxon>Methanocellales</taxon>
        <taxon>Methanocellaceae</taxon>
        <taxon>Methanooceanicella</taxon>
    </lineage>
</organism>
<keyword evidence="2" id="KW-1185">Reference proteome</keyword>
<reference evidence="1 2" key="1">
    <citation type="submission" date="2017-11" db="EMBL/GenBank/DDBJ databases">
        <title>Isolation and Characterization of Family Methanocellaceae Species from Potential Methane Hydrate Area Offshore Southwestern Taiwan.</title>
        <authorList>
            <person name="Zhang W.-L."/>
            <person name="Chen W.-C."/>
            <person name="Lai M.-C."/>
            <person name="Chen S.-C."/>
        </authorList>
    </citation>
    <scope>NUCLEOTIDE SEQUENCE [LARGE SCALE GENOMIC DNA]</scope>
    <source>
        <strain evidence="1 2">CWC-04</strain>
    </source>
</reference>
<dbReference type="RefSeq" id="WP_230740668.1">
    <property type="nucleotide sequence ID" value="NZ_PGCK01000002.1"/>
</dbReference>
<dbReference type="Proteomes" id="UP001320159">
    <property type="component" value="Unassembled WGS sequence"/>
</dbReference>
<evidence type="ECO:0000313" key="1">
    <source>
        <dbReference type="EMBL" id="MCD1294061.1"/>
    </source>
</evidence>
<evidence type="ECO:0000313" key="2">
    <source>
        <dbReference type="Proteomes" id="UP001320159"/>
    </source>
</evidence>
<gene>
    <name evidence="1" type="ORF">CUJ83_03505</name>
</gene>
<protein>
    <submittedName>
        <fullName evidence="1">Uncharacterized protein</fullName>
    </submittedName>
</protein>
<accession>A0AAP2RAN6</accession>
<comment type="caution">
    <text evidence="1">The sequence shown here is derived from an EMBL/GenBank/DDBJ whole genome shotgun (WGS) entry which is preliminary data.</text>
</comment>
<dbReference type="EMBL" id="PGCK01000002">
    <property type="protein sequence ID" value="MCD1294061.1"/>
    <property type="molecule type" value="Genomic_DNA"/>
</dbReference>
<sequence length="244" mass="27120">MHSKTIRTILIVFVLLSLFTGIVPGTFAQDGYMDDKDPMADKYGRMTGRQIDRIDSVISISNMSTDSAMFTISEMVLKGIGNNVSHIILSKPLSGEYDMTSDMAYMSTKELDTATMERSDVGKTSIAVAGASAIWTMKDIKVLFNDRDYFLYEFGTLSLYMPDGTVKSYKLEKPVKMLFSKERKMEIMDAYPTVTSALKDAFMPGDKFPSDAEPIPMTELIKATSSAPASRIEYKKPEIVSVPV</sequence>
<dbReference type="AlphaFoldDB" id="A0AAP2RAN6"/>
<name>A0AAP2RAN6_9EURY</name>